<sequence>HHLLGHAISSEEDRRYGQRTPLPLLKPLIDALPRVF</sequence>
<feature type="non-terminal residue" evidence="1">
    <location>
        <position position="1"/>
    </location>
</feature>
<protein>
    <submittedName>
        <fullName evidence="1">Uncharacterized protein</fullName>
    </submittedName>
</protein>
<organism evidence="1">
    <name type="scientific">marine sediment metagenome</name>
    <dbReference type="NCBI Taxonomy" id="412755"/>
    <lineage>
        <taxon>unclassified sequences</taxon>
        <taxon>metagenomes</taxon>
        <taxon>ecological metagenomes</taxon>
    </lineage>
</organism>
<accession>A0A1B6NR47</accession>
<proteinExistence type="predicted"/>
<dbReference type="AlphaFoldDB" id="A0A1B6NR47"/>
<evidence type="ECO:0000313" key="1">
    <source>
        <dbReference type="EMBL" id="KTF05946.1"/>
    </source>
</evidence>
<reference evidence="1" key="1">
    <citation type="submission" date="2013-11" db="EMBL/GenBank/DDBJ databases">
        <title>Microbial diversity, functional groups and degradation webs in Northern and Southern Mediterranean and Red Sea marine crude oil polluted sites.</title>
        <authorList>
            <person name="Daffonchio D."/>
            <person name="Mapelli F."/>
            <person name="Ferrer M."/>
            <person name="Richter M."/>
            <person name="Cherif A."/>
            <person name="Malkawi H.I."/>
            <person name="Yakimov M.M."/>
            <person name="Abdel-Fattah Y.R."/>
            <person name="Blaghen M."/>
            <person name="Golyshin P.N."/>
            <person name="Kalogerakis N."/>
            <person name="Boon N."/>
            <person name="Magagnini M."/>
            <person name="Fava F."/>
        </authorList>
    </citation>
    <scope>NUCLEOTIDE SEQUENCE</scope>
</reference>
<comment type="caution">
    <text evidence="1">The sequence shown here is derived from an EMBL/GenBank/DDBJ whole genome shotgun (WGS) entry which is preliminary data.</text>
</comment>
<dbReference type="EMBL" id="AYSL01001468">
    <property type="protein sequence ID" value="KTF05946.1"/>
    <property type="molecule type" value="Genomic_DNA"/>
</dbReference>
<gene>
    <name evidence="1" type="ORF">MGSAQ_002559</name>
</gene>
<name>A0A1B6NR47_9ZZZZ</name>